<dbReference type="RefSeq" id="WP_376830074.1">
    <property type="nucleotide sequence ID" value="NZ_JBHLWR010000006.1"/>
</dbReference>
<evidence type="ECO:0000256" key="3">
    <source>
        <dbReference type="ARBA" id="ARBA00022845"/>
    </source>
</evidence>
<name>A0ABV7LBZ2_9HYPH</name>
<dbReference type="Proteomes" id="UP001595536">
    <property type="component" value="Unassembled WGS sequence"/>
</dbReference>
<keyword evidence="5 8" id="KW-0238">DNA-binding</keyword>
<dbReference type="HAMAP" id="MF_00380">
    <property type="entry name" value="IHF_alpha"/>
    <property type="match status" value="1"/>
</dbReference>
<accession>A0ABV7LBZ2</accession>
<dbReference type="InterPro" id="IPR005684">
    <property type="entry name" value="IHF_alpha"/>
</dbReference>
<dbReference type="Pfam" id="PF00216">
    <property type="entry name" value="Bac_DNA_binding"/>
    <property type="match status" value="1"/>
</dbReference>
<keyword evidence="6 8" id="KW-0804">Transcription</keyword>
<keyword evidence="12" id="KW-1185">Reference proteome</keyword>
<evidence type="ECO:0000313" key="12">
    <source>
        <dbReference type="Proteomes" id="UP001595536"/>
    </source>
</evidence>
<dbReference type="SUPFAM" id="SSF47729">
    <property type="entry name" value="IHF-like DNA-binding proteins"/>
    <property type="match status" value="1"/>
</dbReference>
<dbReference type="InterPro" id="IPR020816">
    <property type="entry name" value="Histone-like_DNA-bd_CS"/>
</dbReference>
<dbReference type="EMBL" id="JBHRUV010000013">
    <property type="protein sequence ID" value="MFC3265238.1"/>
    <property type="molecule type" value="Genomic_DNA"/>
</dbReference>
<dbReference type="CDD" id="cd13835">
    <property type="entry name" value="IHF_A"/>
    <property type="match status" value="1"/>
</dbReference>
<protein>
    <recommendedName>
        <fullName evidence="2 8">Integration host factor subunit alpha</fullName>
        <shortName evidence="8">IHF-alpha</shortName>
    </recommendedName>
</protein>
<reference evidence="12" key="1">
    <citation type="journal article" date="2019" name="Int. J. Syst. Evol. Microbiol.">
        <title>The Global Catalogue of Microorganisms (GCM) 10K type strain sequencing project: providing services to taxonomists for standard genome sequencing and annotation.</title>
        <authorList>
            <consortium name="The Broad Institute Genomics Platform"/>
            <consortium name="The Broad Institute Genome Sequencing Center for Infectious Disease"/>
            <person name="Wu L."/>
            <person name="Ma J."/>
        </authorList>
    </citation>
    <scope>NUCLEOTIDE SEQUENCE [LARGE SCALE GENOMIC DNA]</scope>
    <source>
        <strain evidence="12">CCM 7941</strain>
    </source>
</reference>
<proteinExistence type="inferred from homology"/>
<dbReference type="InterPro" id="IPR000119">
    <property type="entry name" value="Hist_DNA-bd"/>
</dbReference>
<dbReference type="InterPro" id="IPR010992">
    <property type="entry name" value="IHF-like_DNA-bd_dom_sf"/>
</dbReference>
<gene>
    <name evidence="8" type="primary">ihfA</name>
    <name evidence="8" type="synonym">himA</name>
    <name evidence="11" type="ORF">ACFOEX_02535</name>
</gene>
<comment type="similarity">
    <text evidence="1 8 9">Belongs to the bacterial histone-like protein family.</text>
</comment>
<evidence type="ECO:0000256" key="4">
    <source>
        <dbReference type="ARBA" id="ARBA00023015"/>
    </source>
</evidence>
<organism evidence="11 12">
    <name type="scientific">Camelimonas abortus</name>
    <dbReference type="NCBI Taxonomy" id="1017184"/>
    <lineage>
        <taxon>Bacteria</taxon>
        <taxon>Pseudomonadati</taxon>
        <taxon>Pseudomonadota</taxon>
        <taxon>Alphaproteobacteria</taxon>
        <taxon>Hyphomicrobiales</taxon>
        <taxon>Chelatococcaceae</taxon>
        <taxon>Camelimonas</taxon>
    </lineage>
</organism>
<dbReference type="PANTHER" id="PTHR33175">
    <property type="entry name" value="DNA-BINDING PROTEIN HU"/>
    <property type="match status" value="1"/>
</dbReference>
<evidence type="ECO:0000313" key="11">
    <source>
        <dbReference type="EMBL" id="MFC3265238.1"/>
    </source>
</evidence>
<evidence type="ECO:0000256" key="7">
    <source>
        <dbReference type="ARBA" id="ARBA00023172"/>
    </source>
</evidence>
<dbReference type="NCBIfam" id="TIGR00987">
    <property type="entry name" value="himA"/>
    <property type="match status" value="1"/>
</dbReference>
<keyword evidence="4 8" id="KW-0805">Transcription regulation</keyword>
<evidence type="ECO:0000256" key="5">
    <source>
        <dbReference type="ARBA" id="ARBA00023125"/>
    </source>
</evidence>
<evidence type="ECO:0000256" key="9">
    <source>
        <dbReference type="RuleBase" id="RU003939"/>
    </source>
</evidence>
<evidence type="ECO:0000256" key="6">
    <source>
        <dbReference type="ARBA" id="ARBA00023163"/>
    </source>
</evidence>
<keyword evidence="7 8" id="KW-0233">DNA recombination</keyword>
<comment type="function">
    <text evidence="8 10">This protein is one of the two subunits of integration host factor, a specific DNA-binding protein that functions in genetic recombination as well as in transcriptional and translational control.</text>
</comment>
<comment type="subunit">
    <text evidence="8 10">Heterodimer of an alpha and a beta chain.</text>
</comment>
<dbReference type="PROSITE" id="PS00045">
    <property type="entry name" value="HISTONE_LIKE"/>
    <property type="match status" value="1"/>
</dbReference>
<evidence type="ECO:0000256" key="8">
    <source>
        <dbReference type="HAMAP-Rule" id="MF_00380"/>
    </source>
</evidence>
<dbReference type="PRINTS" id="PR01727">
    <property type="entry name" value="DNABINDINGHU"/>
</dbReference>
<evidence type="ECO:0000256" key="1">
    <source>
        <dbReference type="ARBA" id="ARBA00010529"/>
    </source>
</evidence>
<evidence type="ECO:0000256" key="10">
    <source>
        <dbReference type="RuleBase" id="RU004485"/>
    </source>
</evidence>
<dbReference type="SMART" id="SM00411">
    <property type="entry name" value="BHL"/>
    <property type="match status" value="1"/>
</dbReference>
<dbReference type="Gene3D" id="4.10.520.10">
    <property type="entry name" value="IHF-like DNA-binding proteins"/>
    <property type="match status" value="1"/>
</dbReference>
<dbReference type="PANTHER" id="PTHR33175:SF2">
    <property type="entry name" value="INTEGRATION HOST FACTOR SUBUNIT ALPHA"/>
    <property type="match status" value="1"/>
</dbReference>
<keyword evidence="3 8" id="KW-0810">Translation regulation</keyword>
<sequence>MAGRTVTRADLCEAVYQKVGLSRTESAELVEQVLKEMCDCLASGETVKLSSFGSFVVREKGRRIGRNPKTGVEVPIEPRRVMVFKPSNVLKARINGQLAAAQQD</sequence>
<comment type="caution">
    <text evidence="11">The sequence shown here is derived from an EMBL/GenBank/DDBJ whole genome shotgun (WGS) entry which is preliminary data.</text>
</comment>
<evidence type="ECO:0000256" key="2">
    <source>
        <dbReference type="ARBA" id="ARBA00018329"/>
    </source>
</evidence>
<dbReference type="NCBIfam" id="NF001401">
    <property type="entry name" value="PRK00285.1"/>
    <property type="match status" value="1"/>
</dbReference>